<reference evidence="1 2" key="1">
    <citation type="submission" date="2019-01" db="EMBL/GenBank/DDBJ databases">
        <title>Chengkuizengella sp. nov., isolated from deep-sea sediment of East Pacific Ocean.</title>
        <authorList>
            <person name="Yang J."/>
            <person name="Lai Q."/>
            <person name="Shao Z."/>
        </authorList>
    </citation>
    <scope>NUCLEOTIDE SEQUENCE [LARGE SCALE GENOMIC DNA]</scope>
    <source>
        <strain evidence="1 2">YPA3-1-1</strain>
    </source>
</reference>
<evidence type="ECO:0000313" key="2">
    <source>
        <dbReference type="Proteomes" id="UP000448943"/>
    </source>
</evidence>
<comment type="caution">
    <text evidence="1">The sequence shown here is derived from an EMBL/GenBank/DDBJ whole genome shotgun (WGS) entry which is preliminary data.</text>
</comment>
<dbReference type="AlphaFoldDB" id="A0A6N9Q097"/>
<protein>
    <recommendedName>
        <fullName evidence="3">Lipoprotein</fullName>
    </recommendedName>
</protein>
<proteinExistence type="predicted"/>
<dbReference type="PROSITE" id="PS51257">
    <property type="entry name" value="PROKAR_LIPOPROTEIN"/>
    <property type="match status" value="1"/>
</dbReference>
<evidence type="ECO:0008006" key="3">
    <source>
        <dbReference type="Google" id="ProtNLM"/>
    </source>
</evidence>
<dbReference type="RefSeq" id="WP_160645382.1">
    <property type="nucleotide sequence ID" value="NZ_SIJB01000016.1"/>
</dbReference>
<sequence length="168" mass="19793">MKKILIIISITVLISSCSNKSVSDEAMDEAIYKQYTNELQSHYYSTKIHQYEKIIESITSDKSEDFTRGMAETYRMENKLYFPVRFREKVKILSENDFENLYNLYRNMDSHANKIVNEDINNSIDSEELSEIIKLTDQLRGLDPYKETNQTIEKVKELNEILDNIVKD</sequence>
<gene>
    <name evidence="1" type="ORF">ERL59_06425</name>
</gene>
<name>A0A6N9Q097_9BACL</name>
<keyword evidence="2" id="KW-1185">Reference proteome</keyword>
<dbReference type="Proteomes" id="UP000448943">
    <property type="component" value="Unassembled WGS sequence"/>
</dbReference>
<organism evidence="1 2">
    <name type="scientific">Chengkuizengella marina</name>
    <dbReference type="NCBI Taxonomy" id="2507566"/>
    <lineage>
        <taxon>Bacteria</taxon>
        <taxon>Bacillati</taxon>
        <taxon>Bacillota</taxon>
        <taxon>Bacilli</taxon>
        <taxon>Bacillales</taxon>
        <taxon>Paenibacillaceae</taxon>
        <taxon>Chengkuizengella</taxon>
    </lineage>
</organism>
<dbReference type="OrthoDB" id="2475279at2"/>
<evidence type="ECO:0000313" key="1">
    <source>
        <dbReference type="EMBL" id="NBI28586.1"/>
    </source>
</evidence>
<dbReference type="EMBL" id="SIJB01000016">
    <property type="protein sequence ID" value="NBI28586.1"/>
    <property type="molecule type" value="Genomic_DNA"/>
</dbReference>
<accession>A0A6N9Q097</accession>